<dbReference type="AlphaFoldDB" id="A0A2J6TRS0"/>
<proteinExistence type="predicted"/>
<feature type="compositionally biased region" description="Polar residues" evidence="1">
    <location>
        <begin position="297"/>
        <end position="319"/>
    </location>
</feature>
<keyword evidence="4" id="KW-1185">Reference proteome</keyword>
<feature type="compositionally biased region" description="Low complexity" evidence="1">
    <location>
        <begin position="57"/>
        <end position="66"/>
    </location>
</feature>
<feature type="region of interest" description="Disordered" evidence="1">
    <location>
        <begin position="102"/>
        <end position="144"/>
    </location>
</feature>
<dbReference type="EMBL" id="KZ613746">
    <property type="protein sequence ID" value="PMD65714.1"/>
    <property type="molecule type" value="Genomic_DNA"/>
</dbReference>
<dbReference type="InParanoid" id="A0A2J6TRS0"/>
<evidence type="ECO:0000256" key="1">
    <source>
        <dbReference type="SAM" id="MobiDB-lite"/>
    </source>
</evidence>
<organism evidence="3 4">
    <name type="scientific">Hyaloscypha bicolor E</name>
    <dbReference type="NCBI Taxonomy" id="1095630"/>
    <lineage>
        <taxon>Eukaryota</taxon>
        <taxon>Fungi</taxon>
        <taxon>Dikarya</taxon>
        <taxon>Ascomycota</taxon>
        <taxon>Pezizomycotina</taxon>
        <taxon>Leotiomycetes</taxon>
        <taxon>Helotiales</taxon>
        <taxon>Hyaloscyphaceae</taxon>
        <taxon>Hyaloscypha</taxon>
        <taxon>Hyaloscypha bicolor</taxon>
    </lineage>
</organism>
<dbReference type="OrthoDB" id="3563695at2759"/>
<evidence type="ECO:0000313" key="3">
    <source>
        <dbReference type="EMBL" id="PMD65714.1"/>
    </source>
</evidence>
<evidence type="ECO:0000256" key="2">
    <source>
        <dbReference type="SAM" id="SignalP"/>
    </source>
</evidence>
<feature type="compositionally biased region" description="Low complexity" evidence="1">
    <location>
        <begin position="365"/>
        <end position="386"/>
    </location>
</feature>
<feature type="region of interest" description="Disordered" evidence="1">
    <location>
        <begin position="365"/>
        <end position="399"/>
    </location>
</feature>
<feature type="compositionally biased region" description="Basic residues" evidence="1">
    <location>
        <begin position="389"/>
        <end position="399"/>
    </location>
</feature>
<feature type="region of interest" description="Disordered" evidence="1">
    <location>
        <begin position="282"/>
        <end position="319"/>
    </location>
</feature>
<feature type="compositionally biased region" description="Low complexity" evidence="1">
    <location>
        <begin position="128"/>
        <end position="143"/>
    </location>
</feature>
<name>A0A2J6TRS0_9HELO</name>
<feature type="compositionally biased region" description="Low complexity" evidence="1">
    <location>
        <begin position="102"/>
        <end position="118"/>
    </location>
</feature>
<feature type="chain" id="PRO_5014365019" description="Extracellular membrane protein CFEM domain-containing protein" evidence="2">
    <location>
        <begin position="22"/>
        <end position="399"/>
    </location>
</feature>
<protein>
    <recommendedName>
        <fullName evidence="5">Extracellular membrane protein CFEM domain-containing protein</fullName>
    </recommendedName>
</protein>
<reference evidence="3 4" key="1">
    <citation type="submission" date="2016-04" db="EMBL/GenBank/DDBJ databases">
        <title>A degradative enzymes factory behind the ericoid mycorrhizal symbiosis.</title>
        <authorList>
            <consortium name="DOE Joint Genome Institute"/>
            <person name="Martino E."/>
            <person name="Morin E."/>
            <person name="Grelet G."/>
            <person name="Kuo A."/>
            <person name="Kohler A."/>
            <person name="Daghino S."/>
            <person name="Barry K."/>
            <person name="Choi C."/>
            <person name="Cichocki N."/>
            <person name="Clum A."/>
            <person name="Copeland A."/>
            <person name="Hainaut M."/>
            <person name="Haridas S."/>
            <person name="Labutti K."/>
            <person name="Lindquist E."/>
            <person name="Lipzen A."/>
            <person name="Khouja H.-R."/>
            <person name="Murat C."/>
            <person name="Ohm R."/>
            <person name="Olson A."/>
            <person name="Spatafora J."/>
            <person name="Veneault-Fourrey C."/>
            <person name="Henrissat B."/>
            <person name="Grigoriev I."/>
            <person name="Martin F."/>
            <person name="Perotto S."/>
        </authorList>
    </citation>
    <scope>NUCLEOTIDE SEQUENCE [LARGE SCALE GENOMIC DNA]</scope>
    <source>
        <strain evidence="3 4">E</strain>
    </source>
</reference>
<dbReference type="GeneID" id="36578958"/>
<gene>
    <name evidence="3" type="ORF">K444DRAFT_185531</name>
</gene>
<feature type="compositionally biased region" description="Basic residues" evidence="1">
    <location>
        <begin position="67"/>
        <end position="77"/>
    </location>
</feature>
<feature type="region of interest" description="Disordered" evidence="1">
    <location>
        <begin position="57"/>
        <end position="78"/>
    </location>
</feature>
<dbReference type="RefSeq" id="XP_024742618.1">
    <property type="nucleotide sequence ID" value="XM_024870876.1"/>
</dbReference>
<accession>A0A2J6TRS0</accession>
<evidence type="ECO:0008006" key="5">
    <source>
        <dbReference type="Google" id="ProtNLM"/>
    </source>
</evidence>
<keyword evidence="2" id="KW-0732">Signal</keyword>
<sequence length="399" mass="40967">MSPCIRTLALAAMAFSPFAAAWPKTCPASCVMTVTSTARETAPCSVLSSASATSAMETSSPTSISSNRHHSHYHHHNSTVSWSMNSTATAAASSNMIPTSSAAVTSASSAEQTSSSLSSHHRRHHNHTTSLNAAPTTPGAALPTPIPASPLMDCQPDNCLRHFIRHPDVSGFCATYTTELNTATTGLPDLVSQCQSDPTRISSACSCVATGVPTSTPTPPILDCQHDNCLRHFIRHPEATGFCATYTTGLNTATTGLPDLVSQCHNDPTRISSACSCVVTGTSSPTSSPGAQTTATNDGSLTTTTPSGPAQTSSSSESAICTVTTETSIVTISVVTTITLDDPSTSSAISGAMTSEAAPTYFTTTTTTESAAASSSSEMAASPSSEMGHRHRHGHPGGR</sequence>
<feature type="compositionally biased region" description="Low complexity" evidence="1">
    <location>
        <begin position="282"/>
        <end position="296"/>
    </location>
</feature>
<dbReference type="Proteomes" id="UP000235371">
    <property type="component" value="Unassembled WGS sequence"/>
</dbReference>
<feature type="signal peptide" evidence="2">
    <location>
        <begin position="1"/>
        <end position="21"/>
    </location>
</feature>
<evidence type="ECO:0000313" key="4">
    <source>
        <dbReference type="Proteomes" id="UP000235371"/>
    </source>
</evidence>